<protein>
    <submittedName>
        <fullName evidence="1">Transposase</fullName>
    </submittedName>
</protein>
<dbReference type="Proteomes" id="UP000245489">
    <property type="component" value="Unassembled WGS sequence"/>
</dbReference>
<evidence type="ECO:0000313" key="2">
    <source>
        <dbReference type="Proteomes" id="UP000245489"/>
    </source>
</evidence>
<gene>
    <name evidence="1" type="ORF">LV89_03710</name>
</gene>
<organism evidence="1 2">
    <name type="scientific">Arcicella aurantiaca</name>
    <dbReference type="NCBI Taxonomy" id="591202"/>
    <lineage>
        <taxon>Bacteria</taxon>
        <taxon>Pseudomonadati</taxon>
        <taxon>Bacteroidota</taxon>
        <taxon>Cytophagia</taxon>
        <taxon>Cytophagales</taxon>
        <taxon>Flectobacillaceae</taxon>
        <taxon>Arcicella</taxon>
    </lineage>
</organism>
<comment type="caution">
    <text evidence="1">The sequence shown here is derived from an EMBL/GenBank/DDBJ whole genome shotgun (WGS) entry which is preliminary data.</text>
</comment>
<sequence length="166" mass="18429">MSRKQKFINLTDSELKTLREGSKYHPKPEFRIKCQGLLLNHSGMQFKDIANYLEVNINTVGNWVKTWETNGIMGFVRKSGQGCKPILSVTNPTHTQLLSKSVDAHSQNVKAIQAELIKELGVGMGVDTVKRFLKKIIIHGDVLGVVPTKGKIKPLMSINTNVGKCS</sequence>
<name>A0A316DSY5_9BACT</name>
<proteinExistence type="predicted"/>
<evidence type="ECO:0000313" key="1">
    <source>
        <dbReference type="EMBL" id="PWK21417.1"/>
    </source>
</evidence>
<dbReference type="InterPro" id="IPR009057">
    <property type="entry name" value="Homeodomain-like_sf"/>
</dbReference>
<dbReference type="AlphaFoldDB" id="A0A316DSY5"/>
<keyword evidence="2" id="KW-1185">Reference proteome</keyword>
<dbReference type="SUPFAM" id="SSF46689">
    <property type="entry name" value="Homeodomain-like"/>
    <property type="match status" value="1"/>
</dbReference>
<reference evidence="1 2" key="1">
    <citation type="submission" date="2018-05" db="EMBL/GenBank/DDBJ databases">
        <title>Genomic Encyclopedia of Archaeal and Bacterial Type Strains, Phase II (KMG-II): from individual species to whole genera.</title>
        <authorList>
            <person name="Goeker M."/>
        </authorList>
    </citation>
    <scope>NUCLEOTIDE SEQUENCE [LARGE SCALE GENOMIC DNA]</scope>
    <source>
        <strain evidence="1 2">DSM 22214</strain>
    </source>
</reference>
<accession>A0A316DSY5</accession>
<dbReference type="EMBL" id="QGGO01000024">
    <property type="protein sequence ID" value="PWK21417.1"/>
    <property type="molecule type" value="Genomic_DNA"/>
</dbReference>